<sequence length="231" mass="27371">MLFKKANAPVVNHAFSLVEILLSLFLGCIILWSLSSFYSDSYRNQIKQRELLNLQKHTHQLLEYFQQHIQHFNYQGQNRKETNYHLFENNHKRYSLNNPNCLMFFYDLSSDGCVGNRNKKQSCETNGVNNTKDVSQEFFGFKFEKKSIFIYEDSQIQFCYQADCEKILTNCQKGNWRKMSDMSDYNVENLSFEWLEQNRLLKIELALSSSKDNQLRYKATAYSYLLNGSDK</sequence>
<accession>A0AAJ6ABP7</accession>
<organism evidence="2 3">
    <name type="scientific">Glaesserella parasuis</name>
    <name type="common">Haemophilus parasuis</name>
    <dbReference type="NCBI Taxonomy" id="738"/>
    <lineage>
        <taxon>Bacteria</taxon>
        <taxon>Pseudomonadati</taxon>
        <taxon>Pseudomonadota</taxon>
        <taxon>Gammaproteobacteria</taxon>
        <taxon>Pasteurellales</taxon>
        <taxon>Pasteurellaceae</taxon>
        <taxon>Glaesserella</taxon>
    </lineage>
</organism>
<dbReference type="AlphaFoldDB" id="A0AAJ6ABP7"/>
<dbReference type="Proteomes" id="UP001222296">
    <property type="component" value="Chromosome"/>
</dbReference>
<name>A0AAJ6ABP7_GLAPU</name>
<evidence type="ECO:0000313" key="3">
    <source>
        <dbReference type="Proteomes" id="UP001222296"/>
    </source>
</evidence>
<evidence type="ECO:0008006" key="4">
    <source>
        <dbReference type="Google" id="ProtNLM"/>
    </source>
</evidence>
<dbReference type="PIRSF" id="PIRSF004525">
    <property type="entry name" value="Pilin_peptidase-dep_B_prd"/>
    <property type="match status" value="1"/>
</dbReference>
<gene>
    <name evidence="2" type="ORF">QBL01_09935</name>
</gene>
<proteinExistence type="predicted"/>
<evidence type="ECO:0000313" key="2">
    <source>
        <dbReference type="EMBL" id="WGE09559.1"/>
    </source>
</evidence>
<dbReference type="InterPro" id="IPR016419">
    <property type="entry name" value="Prepilin_Pept-dep_B_prd"/>
</dbReference>
<dbReference type="RefSeq" id="WP_160448641.1">
    <property type="nucleotide sequence ID" value="NZ_CP121769.1"/>
</dbReference>
<dbReference type="EMBL" id="CP121769">
    <property type="protein sequence ID" value="WGE09559.1"/>
    <property type="molecule type" value="Genomic_DNA"/>
</dbReference>
<keyword evidence="1" id="KW-1133">Transmembrane helix</keyword>
<evidence type="ECO:0000256" key="1">
    <source>
        <dbReference type="SAM" id="Phobius"/>
    </source>
</evidence>
<keyword evidence="1" id="KW-0812">Transmembrane</keyword>
<feature type="transmembrane region" description="Helical" evidence="1">
    <location>
        <begin position="20"/>
        <end position="39"/>
    </location>
</feature>
<keyword evidence="1" id="KW-0472">Membrane</keyword>
<reference evidence="2" key="1">
    <citation type="submission" date="2023-04" db="EMBL/GenBank/DDBJ databases">
        <title>Molecular characterization of the Integrative and Conjugative elements harboring multidrug-resistance gene from Glaesserella (Haemophilus) parasuis.</title>
        <authorList>
            <person name="Che Y."/>
            <person name="Zhou L."/>
        </authorList>
    </citation>
    <scope>NUCLEOTIDE SEQUENCE</scope>
    <source>
        <strain evidence="2">Z44</strain>
    </source>
</reference>
<protein>
    <recommendedName>
        <fullName evidence="4">Type II secretory pathway, component PulJ</fullName>
    </recommendedName>
</protein>